<evidence type="ECO:0000313" key="3">
    <source>
        <dbReference type="Proteomes" id="UP000314982"/>
    </source>
</evidence>
<dbReference type="GO" id="GO:0046912">
    <property type="term" value="F:acyltransferase activity, acyl groups converted into alkyl on transfer"/>
    <property type="evidence" value="ECO:0007669"/>
    <property type="project" value="InterPro"/>
</dbReference>
<accession>A0A4W5NVT4</accession>
<dbReference type="GO" id="GO:0005975">
    <property type="term" value="P:carbohydrate metabolic process"/>
    <property type="evidence" value="ECO:0007669"/>
    <property type="project" value="TreeGrafter"/>
</dbReference>
<dbReference type="PANTHER" id="PTHR11739">
    <property type="entry name" value="CITRATE SYNTHASE"/>
    <property type="match status" value="1"/>
</dbReference>
<dbReference type="GO" id="GO:0006099">
    <property type="term" value="P:tricarboxylic acid cycle"/>
    <property type="evidence" value="ECO:0007669"/>
    <property type="project" value="TreeGrafter"/>
</dbReference>
<dbReference type="GO" id="GO:0005759">
    <property type="term" value="C:mitochondrial matrix"/>
    <property type="evidence" value="ECO:0007669"/>
    <property type="project" value="TreeGrafter"/>
</dbReference>
<dbReference type="Gene3D" id="1.10.580.10">
    <property type="entry name" value="Citrate Synthase, domain 1"/>
    <property type="match status" value="1"/>
</dbReference>
<reference evidence="2" key="2">
    <citation type="submission" date="2025-08" db="UniProtKB">
        <authorList>
            <consortium name="Ensembl"/>
        </authorList>
    </citation>
    <scope>IDENTIFICATION</scope>
</reference>
<dbReference type="InterPro" id="IPR002020">
    <property type="entry name" value="Citrate_synthase"/>
</dbReference>
<proteinExistence type="predicted"/>
<dbReference type="PANTHER" id="PTHR11739:SF8">
    <property type="entry name" value="CITRATE SYNTHASE, MITOCHONDRIAL"/>
    <property type="match status" value="1"/>
</dbReference>
<keyword evidence="3" id="KW-1185">Reference proteome</keyword>
<dbReference type="Ensembl" id="ENSHHUT00000054869.1">
    <property type="protein sequence ID" value="ENSHHUP00000053014.1"/>
    <property type="gene ID" value="ENSHHUG00000031828.1"/>
</dbReference>
<reference evidence="3" key="1">
    <citation type="submission" date="2018-06" db="EMBL/GenBank/DDBJ databases">
        <title>Genome assembly of Danube salmon.</title>
        <authorList>
            <person name="Macqueen D.J."/>
            <person name="Gundappa M.K."/>
        </authorList>
    </citation>
    <scope>NUCLEOTIDE SEQUENCE [LARGE SCALE GENOMIC DNA]</scope>
</reference>
<dbReference type="InterPro" id="IPR016142">
    <property type="entry name" value="Citrate_synth-like_lrg_a-sub"/>
</dbReference>
<organism evidence="2 3">
    <name type="scientific">Hucho hucho</name>
    <name type="common">huchen</name>
    <dbReference type="NCBI Taxonomy" id="62062"/>
    <lineage>
        <taxon>Eukaryota</taxon>
        <taxon>Metazoa</taxon>
        <taxon>Chordata</taxon>
        <taxon>Craniata</taxon>
        <taxon>Vertebrata</taxon>
        <taxon>Euteleostomi</taxon>
        <taxon>Actinopterygii</taxon>
        <taxon>Neopterygii</taxon>
        <taxon>Teleostei</taxon>
        <taxon>Protacanthopterygii</taxon>
        <taxon>Salmoniformes</taxon>
        <taxon>Salmonidae</taxon>
        <taxon>Salmoninae</taxon>
        <taxon>Hucho</taxon>
    </lineage>
</organism>
<name>A0A4W5NVT4_9TELE</name>
<dbReference type="AlphaFoldDB" id="A0A4W5NVT4"/>
<evidence type="ECO:0000313" key="2">
    <source>
        <dbReference type="Ensembl" id="ENSHHUP00000053014.1"/>
    </source>
</evidence>
<dbReference type="GeneTree" id="ENSGT00390000006813"/>
<evidence type="ECO:0000256" key="1">
    <source>
        <dbReference type="ARBA" id="ARBA00004751"/>
    </source>
</evidence>
<sequence length="140" mass="15769">MRFPPKLLHSTKNVACLIVSSMNATTSTNLRDVLSNLISKEQSRIKNFKTQYGKTNIGSISVDMVRIRSHGYSIPECQQLLPKVPGRAEPLPEGLFWLLVTGQVPTEEQVSRRHVHRAYAPVPHHSQVSFIENATSFIMM</sequence>
<reference evidence="2" key="3">
    <citation type="submission" date="2025-09" db="UniProtKB">
        <authorList>
            <consortium name="Ensembl"/>
        </authorList>
    </citation>
    <scope>IDENTIFICATION</scope>
</reference>
<dbReference type="SUPFAM" id="SSF48256">
    <property type="entry name" value="Citrate synthase"/>
    <property type="match status" value="1"/>
</dbReference>
<comment type="pathway">
    <text evidence="1">Carbohydrate metabolism; tricarboxylic acid cycle; isocitrate from oxaloacetate: step 1/2.</text>
</comment>
<dbReference type="Proteomes" id="UP000314982">
    <property type="component" value="Unassembled WGS sequence"/>
</dbReference>
<protein>
    <submittedName>
        <fullName evidence="2">Citrate synthase</fullName>
    </submittedName>
</protein>
<dbReference type="InterPro" id="IPR036969">
    <property type="entry name" value="Citrate_synthase_sf"/>
</dbReference>